<dbReference type="GO" id="GO:0005886">
    <property type="term" value="C:plasma membrane"/>
    <property type="evidence" value="ECO:0007669"/>
    <property type="project" value="UniProtKB-SubCell"/>
</dbReference>
<evidence type="ECO:0000256" key="2">
    <source>
        <dbReference type="ARBA" id="ARBA00009425"/>
    </source>
</evidence>
<sequence length="144" mass="15822">MKLQKPNDVMLQVSMRVITLFIFAFSFYLFLAGHNNPGGGFIGGLMTASAILVLYLAFDMKTITKAIPFSFTTMIGVGLLIAVATGIMSMLFGYPFLTHFFDYFLFPLFGEVELTTALFFDLGVYLVVVGAAMTIILAIAEDDK</sequence>
<feature type="transmembrane region" description="Helical" evidence="7">
    <location>
        <begin position="37"/>
        <end position="58"/>
    </location>
</feature>
<keyword evidence="10" id="KW-1185">Reference proteome</keyword>
<evidence type="ECO:0000256" key="3">
    <source>
        <dbReference type="ARBA" id="ARBA00022475"/>
    </source>
</evidence>
<feature type="transmembrane region" description="Helical" evidence="7">
    <location>
        <begin position="9"/>
        <end position="31"/>
    </location>
</feature>
<feature type="domain" description="Na+/H+ antiporter MnhB subunit-related protein" evidence="8">
    <location>
        <begin position="10"/>
        <end position="134"/>
    </location>
</feature>
<gene>
    <name evidence="9" type="ORF">D8M04_00275</name>
</gene>
<dbReference type="PANTHER" id="PTHR33932">
    <property type="entry name" value="NA(+)/H(+) ANTIPORTER SUBUNIT B"/>
    <property type="match status" value="1"/>
</dbReference>
<dbReference type="NCBIfam" id="NF009223">
    <property type="entry name" value="PRK12573.1"/>
    <property type="match status" value="1"/>
</dbReference>
<dbReference type="PANTHER" id="PTHR33932:SF4">
    <property type="entry name" value="NA(+)_H(+) ANTIPORTER SUBUNIT B"/>
    <property type="match status" value="1"/>
</dbReference>
<evidence type="ECO:0000256" key="6">
    <source>
        <dbReference type="ARBA" id="ARBA00023136"/>
    </source>
</evidence>
<dbReference type="EMBL" id="RCHR01000001">
    <property type="protein sequence ID" value="RLL47755.1"/>
    <property type="molecule type" value="Genomic_DNA"/>
</dbReference>
<keyword evidence="6 7" id="KW-0472">Membrane</keyword>
<keyword evidence="3" id="KW-1003">Cell membrane</keyword>
<feature type="transmembrane region" description="Helical" evidence="7">
    <location>
        <begin position="117"/>
        <end position="140"/>
    </location>
</feature>
<dbReference type="OrthoDB" id="9798859at2"/>
<reference evidence="9 10" key="1">
    <citation type="submission" date="2018-10" db="EMBL/GenBank/DDBJ databases">
        <title>Oceanobacillus sp. YLB-02 draft genome.</title>
        <authorList>
            <person name="Yu L."/>
        </authorList>
    </citation>
    <scope>NUCLEOTIDE SEQUENCE [LARGE SCALE GENOMIC DNA]</scope>
    <source>
        <strain evidence="9 10">YLB-02</strain>
    </source>
</reference>
<protein>
    <submittedName>
        <fullName evidence="9">Na(+)/H(+) antiporter subunit B</fullName>
    </submittedName>
</protein>
<evidence type="ECO:0000259" key="8">
    <source>
        <dbReference type="Pfam" id="PF04039"/>
    </source>
</evidence>
<accession>A0A498DE12</accession>
<comment type="similarity">
    <text evidence="2">Belongs to the CPA3 antiporters (TC 2.A.63) subunit B family.</text>
</comment>
<feature type="transmembrane region" description="Helical" evidence="7">
    <location>
        <begin position="70"/>
        <end position="97"/>
    </location>
</feature>
<organism evidence="9 10">
    <name type="scientific">Oceanobacillus piezotolerans</name>
    <dbReference type="NCBI Taxonomy" id="2448030"/>
    <lineage>
        <taxon>Bacteria</taxon>
        <taxon>Bacillati</taxon>
        <taxon>Bacillota</taxon>
        <taxon>Bacilli</taxon>
        <taxon>Bacillales</taxon>
        <taxon>Bacillaceae</taxon>
        <taxon>Oceanobacillus</taxon>
    </lineage>
</organism>
<evidence type="ECO:0000313" key="10">
    <source>
        <dbReference type="Proteomes" id="UP000270219"/>
    </source>
</evidence>
<evidence type="ECO:0000256" key="7">
    <source>
        <dbReference type="SAM" id="Phobius"/>
    </source>
</evidence>
<evidence type="ECO:0000256" key="5">
    <source>
        <dbReference type="ARBA" id="ARBA00022989"/>
    </source>
</evidence>
<dbReference type="Pfam" id="PF04039">
    <property type="entry name" value="MnhB"/>
    <property type="match status" value="1"/>
</dbReference>
<keyword evidence="4 7" id="KW-0812">Transmembrane</keyword>
<dbReference type="InterPro" id="IPR050622">
    <property type="entry name" value="CPA3_antiporter_subunitB"/>
</dbReference>
<comment type="caution">
    <text evidence="9">The sequence shown here is derived from an EMBL/GenBank/DDBJ whole genome shotgun (WGS) entry which is preliminary data.</text>
</comment>
<keyword evidence="5 7" id="KW-1133">Transmembrane helix</keyword>
<dbReference type="RefSeq" id="WP_121520254.1">
    <property type="nucleotide sequence ID" value="NZ_RCHR01000001.1"/>
</dbReference>
<proteinExistence type="inferred from homology"/>
<dbReference type="Proteomes" id="UP000270219">
    <property type="component" value="Unassembled WGS sequence"/>
</dbReference>
<name>A0A498DE12_9BACI</name>
<dbReference type="InterPro" id="IPR007182">
    <property type="entry name" value="MnhB"/>
</dbReference>
<comment type="subcellular location">
    <subcellularLocation>
        <location evidence="1">Cell membrane</location>
        <topology evidence="1">Multi-pass membrane protein</topology>
    </subcellularLocation>
</comment>
<evidence type="ECO:0000256" key="4">
    <source>
        <dbReference type="ARBA" id="ARBA00022692"/>
    </source>
</evidence>
<evidence type="ECO:0000256" key="1">
    <source>
        <dbReference type="ARBA" id="ARBA00004651"/>
    </source>
</evidence>
<evidence type="ECO:0000313" key="9">
    <source>
        <dbReference type="EMBL" id="RLL47755.1"/>
    </source>
</evidence>
<dbReference type="AlphaFoldDB" id="A0A498DE12"/>